<evidence type="ECO:0000313" key="1">
    <source>
        <dbReference type="EMBL" id="KYP57160.1"/>
    </source>
</evidence>
<name>A0A151SQQ7_CAJCA</name>
<feature type="non-terminal residue" evidence="1">
    <location>
        <position position="1"/>
    </location>
</feature>
<evidence type="ECO:0000313" key="2">
    <source>
        <dbReference type="Proteomes" id="UP000075243"/>
    </source>
</evidence>
<accession>A0A151SQQ7</accession>
<proteinExistence type="predicted"/>
<protein>
    <submittedName>
        <fullName evidence="1">Uncharacterized protein</fullName>
    </submittedName>
</protein>
<keyword evidence="2" id="KW-1185">Reference proteome</keyword>
<reference evidence="1 2" key="1">
    <citation type="journal article" date="2012" name="Nat. Biotechnol.">
        <title>Draft genome sequence of pigeonpea (Cajanus cajan), an orphan legume crop of resource-poor farmers.</title>
        <authorList>
            <person name="Varshney R.K."/>
            <person name="Chen W."/>
            <person name="Li Y."/>
            <person name="Bharti A.K."/>
            <person name="Saxena R.K."/>
            <person name="Schlueter J.A."/>
            <person name="Donoghue M.T."/>
            <person name="Azam S."/>
            <person name="Fan G."/>
            <person name="Whaley A.M."/>
            <person name="Farmer A.D."/>
            <person name="Sheridan J."/>
            <person name="Iwata A."/>
            <person name="Tuteja R."/>
            <person name="Penmetsa R.V."/>
            <person name="Wu W."/>
            <person name="Upadhyaya H.D."/>
            <person name="Yang S.P."/>
            <person name="Shah T."/>
            <person name="Saxena K.B."/>
            <person name="Michael T."/>
            <person name="McCombie W.R."/>
            <person name="Yang B."/>
            <person name="Zhang G."/>
            <person name="Yang H."/>
            <person name="Wang J."/>
            <person name="Spillane C."/>
            <person name="Cook D.R."/>
            <person name="May G.D."/>
            <person name="Xu X."/>
            <person name="Jackson S.A."/>
        </authorList>
    </citation>
    <scope>NUCLEOTIDE SEQUENCE [LARGE SCALE GENOMIC DNA]</scope>
    <source>
        <strain evidence="2">cv. Asha</strain>
    </source>
</reference>
<dbReference type="Gramene" id="C.cajan_03340.t">
    <property type="protein sequence ID" value="C.cajan_03340.t.cds1"/>
    <property type="gene ID" value="C.cajan_03340"/>
</dbReference>
<dbReference type="Proteomes" id="UP000075243">
    <property type="component" value="Chromosome 11"/>
</dbReference>
<sequence>LDNYNYLQWAQYYSKRAYEAKPIERGGPPQDDMRFEAYDNEDSHIKTWLWNSMTHGIS</sequence>
<dbReference type="EMBL" id="CM003613">
    <property type="protein sequence ID" value="KYP57160.1"/>
    <property type="molecule type" value="Genomic_DNA"/>
</dbReference>
<organism evidence="1 2">
    <name type="scientific">Cajanus cajan</name>
    <name type="common">Pigeon pea</name>
    <name type="synonym">Cajanus indicus</name>
    <dbReference type="NCBI Taxonomy" id="3821"/>
    <lineage>
        <taxon>Eukaryota</taxon>
        <taxon>Viridiplantae</taxon>
        <taxon>Streptophyta</taxon>
        <taxon>Embryophyta</taxon>
        <taxon>Tracheophyta</taxon>
        <taxon>Spermatophyta</taxon>
        <taxon>Magnoliopsida</taxon>
        <taxon>eudicotyledons</taxon>
        <taxon>Gunneridae</taxon>
        <taxon>Pentapetalae</taxon>
        <taxon>rosids</taxon>
        <taxon>fabids</taxon>
        <taxon>Fabales</taxon>
        <taxon>Fabaceae</taxon>
        <taxon>Papilionoideae</taxon>
        <taxon>50 kb inversion clade</taxon>
        <taxon>NPAAA clade</taxon>
        <taxon>indigoferoid/millettioid clade</taxon>
        <taxon>Phaseoleae</taxon>
        <taxon>Cajanus</taxon>
    </lineage>
</organism>
<dbReference type="AlphaFoldDB" id="A0A151SQQ7"/>
<gene>
    <name evidence="1" type="ORF">KK1_003417</name>
</gene>